<gene>
    <name evidence="2" type="ORF">L1F29_18845</name>
</gene>
<keyword evidence="3" id="KW-1185">Reference proteome</keyword>
<evidence type="ECO:0000313" key="2">
    <source>
        <dbReference type="EMBL" id="UVI27527.1"/>
    </source>
</evidence>
<dbReference type="InterPro" id="IPR001466">
    <property type="entry name" value="Beta-lactam-related"/>
</dbReference>
<sequence>MTVNQLPRSRPEEQGISSHGIAGFLEAVHEKGIELHSFMLVRNGYVVSEGWWAPYAAQFPHLLFSLSKSFTSTAIGMAVAEGRIALTDRVISYFPEELPEDISAHLANMQVRHLLMMGTGHAQDPTDKVRTNPNGNWAANFLAEPVEHEPGTHFVYNSAATYMLSAILSKVTGQSLLEYLQPRLLDPLGIEGATWESCPQGINVGGWGLSVRTEDIAKFGLLYLNKGIWNGKRLLSPEWVEEATSKQISNGDGGESDWTQGYGYQIWRCRHDSYRGDGAFGQFCIVMPEQDAVIAITGGTNELQDVVNLVWEHLLPAMKPDSLPIDEAVCRELDERIQQLSLSPVLQSTSSQREEVINNLTYSLDENRNQLNSVSFRFEPCEVSVSISGNSVEDVIRVGRGTWVENMTRSARIAACFNWLDPDTLELTLRFIEQPFSQITRCKFEGANLVLEQSVNVSWGPIESVPIHGKAAQFHS</sequence>
<reference evidence="2" key="1">
    <citation type="submission" date="2022-01" db="EMBL/GenBank/DDBJ databases">
        <title>Paenibacillus spongiae sp. nov., isolated from marine sponge.</title>
        <authorList>
            <person name="Li Z."/>
            <person name="Zhang M."/>
        </authorList>
    </citation>
    <scope>NUCLEOTIDE SEQUENCE</scope>
    <source>
        <strain evidence="2">PHS-Z3</strain>
    </source>
</reference>
<dbReference type="Pfam" id="PF00144">
    <property type="entry name" value="Beta-lactamase"/>
    <property type="match status" value="1"/>
</dbReference>
<evidence type="ECO:0000313" key="3">
    <source>
        <dbReference type="Proteomes" id="UP001057877"/>
    </source>
</evidence>
<dbReference type="InterPro" id="IPR050789">
    <property type="entry name" value="Diverse_Enzym_Activities"/>
</dbReference>
<protein>
    <submittedName>
        <fullName evidence="2">Beta-lactamase family protein</fullName>
    </submittedName>
</protein>
<dbReference type="PANTHER" id="PTHR43283">
    <property type="entry name" value="BETA-LACTAMASE-RELATED"/>
    <property type="match status" value="1"/>
</dbReference>
<dbReference type="InterPro" id="IPR012338">
    <property type="entry name" value="Beta-lactam/transpept-like"/>
</dbReference>
<feature type="domain" description="Beta-lactamase-related" evidence="1">
    <location>
        <begin position="37"/>
        <end position="296"/>
    </location>
</feature>
<dbReference type="SUPFAM" id="SSF56601">
    <property type="entry name" value="beta-lactamase/transpeptidase-like"/>
    <property type="match status" value="1"/>
</dbReference>
<dbReference type="PANTHER" id="PTHR43283:SF7">
    <property type="entry name" value="BETA-LACTAMASE-RELATED DOMAIN-CONTAINING PROTEIN"/>
    <property type="match status" value="1"/>
</dbReference>
<dbReference type="Gene3D" id="3.40.710.10">
    <property type="entry name" value="DD-peptidase/beta-lactamase superfamily"/>
    <property type="match status" value="1"/>
</dbReference>
<evidence type="ECO:0000259" key="1">
    <source>
        <dbReference type="Pfam" id="PF00144"/>
    </source>
</evidence>
<dbReference type="EMBL" id="CP091430">
    <property type="protein sequence ID" value="UVI27527.1"/>
    <property type="molecule type" value="Genomic_DNA"/>
</dbReference>
<dbReference type="RefSeq" id="WP_258383615.1">
    <property type="nucleotide sequence ID" value="NZ_CP091430.1"/>
</dbReference>
<organism evidence="2 3">
    <name type="scientific">Paenibacillus spongiae</name>
    <dbReference type="NCBI Taxonomy" id="2909671"/>
    <lineage>
        <taxon>Bacteria</taxon>
        <taxon>Bacillati</taxon>
        <taxon>Bacillota</taxon>
        <taxon>Bacilli</taxon>
        <taxon>Bacillales</taxon>
        <taxon>Paenibacillaceae</taxon>
        <taxon>Paenibacillus</taxon>
    </lineage>
</organism>
<name>A0ABY5S0Z6_9BACL</name>
<dbReference type="Proteomes" id="UP001057877">
    <property type="component" value="Chromosome"/>
</dbReference>
<proteinExistence type="predicted"/>
<accession>A0ABY5S0Z6</accession>